<protein>
    <recommendedName>
        <fullName evidence="3">Phytanoyl-CoA dioxygenase (PhyH)</fullName>
    </recommendedName>
</protein>
<evidence type="ECO:0000313" key="1">
    <source>
        <dbReference type="EMBL" id="GAA1104754.1"/>
    </source>
</evidence>
<evidence type="ECO:0008006" key="3">
    <source>
        <dbReference type="Google" id="ProtNLM"/>
    </source>
</evidence>
<dbReference type="Proteomes" id="UP001501581">
    <property type="component" value="Unassembled WGS sequence"/>
</dbReference>
<gene>
    <name evidence="1" type="ORF">GCM10009668_25060</name>
</gene>
<comment type="caution">
    <text evidence="1">The sequence shown here is derived from an EMBL/GenBank/DDBJ whole genome shotgun (WGS) entry which is preliminary data.</text>
</comment>
<keyword evidence="2" id="KW-1185">Reference proteome</keyword>
<accession>A0ABP4EJ59</accession>
<evidence type="ECO:0000313" key="2">
    <source>
        <dbReference type="Proteomes" id="UP001501581"/>
    </source>
</evidence>
<dbReference type="EMBL" id="BAAALG010000010">
    <property type="protein sequence ID" value="GAA1104754.1"/>
    <property type="molecule type" value="Genomic_DNA"/>
</dbReference>
<sequence>MHPDRVRRAFTPVVPPRLLPDMYTTEEQERLFGVLRQKGPWSSIASQTFSSAEQFLAVAGGGQQARTDLSLSDLITPTFRGYFAQQAVALHDEVQDVFYSSKLLNLVKEMFGAKYALPAQFFFNLRAPAHSLDAGHFDPQAWRGMDMMRLPVWLAAVMAKSGLFDRWEVRTGQVITYYYASAEDGGFTYWPQGPAAAPQRFAAPFWNDAVVVHNPRMFHRGEASGPRDRRANPEGFSLDSVIEADGDGWSIKNGEQVLRTYAADEMRFLFHYGARVFDDLAEVSRYYDHTDDLTEEIIFDLLIRDLRERGIAFDEPTDPLTDDAFVAVLKDAYAISPTSYPAEAPVDQIPA</sequence>
<name>A0ABP4EJ59_9ACTN</name>
<reference evidence="2" key="1">
    <citation type="journal article" date="2019" name="Int. J. Syst. Evol. Microbiol.">
        <title>The Global Catalogue of Microorganisms (GCM) 10K type strain sequencing project: providing services to taxonomists for standard genome sequencing and annotation.</title>
        <authorList>
            <consortium name="The Broad Institute Genomics Platform"/>
            <consortium name="The Broad Institute Genome Sequencing Center for Infectious Disease"/>
            <person name="Wu L."/>
            <person name="Ma J."/>
        </authorList>
    </citation>
    <scope>NUCLEOTIDE SEQUENCE [LARGE SCALE GENOMIC DNA]</scope>
    <source>
        <strain evidence="2">JCM 13008</strain>
    </source>
</reference>
<proteinExistence type="predicted"/>
<organism evidence="1 2">
    <name type="scientific">Nocardioides dubius</name>
    <dbReference type="NCBI Taxonomy" id="317019"/>
    <lineage>
        <taxon>Bacteria</taxon>
        <taxon>Bacillati</taxon>
        <taxon>Actinomycetota</taxon>
        <taxon>Actinomycetes</taxon>
        <taxon>Propionibacteriales</taxon>
        <taxon>Nocardioidaceae</taxon>
        <taxon>Nocardioides</taxon>
    </lineage>
</organism>